<evidence type="ECO:0008006" key="2">
    <source>
        <dbReference type="Google" id="ProtNLM"/>
    </source>
</evidence>
<evidence type="ECO:0000313" key="1">
    <source>
        <dbReference type="EMBL" id="SVB70350.1"/>
    </source>
</evidence>
<accession>A0A382G517</accession>
<dbReference type="PANTHER" id="PTHR47619">
    <property type="entry name" value="METALLO-HYDROLASE YYCJ-RELATED"/>
    <property type="match status" value="1"/>
</dbReference>
<sequence>MLECNHDVQMLHDGPYPWPLKQRVGGEYGHLNNEQAGDFIGSVNLQRLRKLVISHVSEQNNQRGLALAALQGQLGSWSGELIVATQSEGLAWTEIGG</sequence>
<proteinExistence type="predicted"/>
<dbReference type="EMBL" id="UINC01053615">
    <property type="protein sequence ID" value="SVB70350.1"/>
    <property type="molecule type" value="Genomic_DNA"/>
</dbReference>
<name>A0A382G517_9ZZZZ</name>
<protein>
    <recommendedName>
        <fullName evidence="2">Metallo-beta-lactamase domain-containing protein</fullName>
    </recommendedName>
</protein>
<gene>
    <name evidence="1" type="ORF">METZ01_LOCUS223204</name>
</gene>
<dbReference type="AlphaFoldDB" id="A0A382G517"/>
<organism evidence="1">
    <name type="scientific">marine metagenome</name>
    <dbReference type="NCBI Taxonomy" id="408172"/>
    <lineage>
        <taxon>unclassified sequences</taxon>
        <taxon>metagenomes</taxon>
        <taxon>ecological metagenomes</taxon>
    </lineage>
</organism>
<dbReference type="PANTHER" id="PTHR47619:SF1">
    <property type="entry name" value="EXODEOXYRIBONUCLEASE WALJ"/>
    <property type="match status" value="1"/>
</dbReference>
<reference evidence="1" key="1">
    <citation type="submission" date="2018-05" db="EMBL/GenBank/DDBJ databases">
        <authorList>
            <person name="Lanie J.A."/>
            <person name="Ng W.-L."/>
            <person name="Kazmierczak K.M."/>
            <person name="Andrzejewski T.M."/>
            <person name="Davidsen T.M."/>
            <person name="Wayne K.J."/>
            <person name="Tettelin H."/>
            <person name="Glass J.I."/>
            <person name="Rusch D."/>
            <person name="Podicherti R."/>
            <person name="Tsui H.-C.T."/>
            <person name="Winkler M.E."/>
        </authorList>
    </citation>
    <scope>NUCLEOTIDE SEQUENCE</scope>
</reference>
<dbReference type="InterPro" id="IPR052533">
    <property type="entry name" value="WalJ/YycJ-like"/>
</dbReference>